<accession>A0ABW6ALQ4</accession>
<dbReference type="PANTHER" id="PTHR13696">
    <property type="entry name" value="P-LOOP CONTAINING NUCLEOSIDE TRIPHOSPHATE HYDROLASE"/>
    <property type="match status" value="1"/>
</dbReference>
<dbReference type="InterPro" id="IPR002586">
    <property type="entry name" value="CobQ/CobB/MinD/ParA_Nub-bd_dom"/>
</dbReference>
<comment type="caution">
    <text evidence="2">The sequence shown here is derived from an EMBL/GenBank/DDBJ whole genome shotgun (WGS) entry which is preliminary data.</text>
</comment>
<organism evidence="2 3">
    <name type="scientific">Spirosoma flavum</name>
    <dbReference type="NCBI Taxonomy" id="2048557"/>
    <lineage>
        <taxon>Bacteria</taxon>
        <taxon>Pseudomonadati</taxon>
        <taxon>Bacteroidota</taxon>
        <taxon>Cytophagia</taxon>
        <taxon>Cytophagales</taxon>
        <taxon>Cytophagaceae</taxon>
        <taxon>Spirosoma</taxon>
    </lineage>
</organism>
<dbReference type="PIRSF" id="PIRSF009320">
    <property type="entry name" value="Nuc_binding_HP_1000"/>
    <property type="match status" value="1"/>
</dbReference>
<proteinExistence type="predicted"/>
<sequence length="224" mass="24380">MVIVVGSQKGGVGKTTIATNLAAWLVKKGSDVLLVDADDQGSAADFTAWREANLDQCGYTLVQLTGSNVRKQIEALKPKYDHIVIDTGGRDTTSQRAAMFVCDIYLSPFAPRSYDLWTVTKVATLVDEIQAGREPFAAYSFLSRADIKSADNREVSLALQDYSQLTFLPFPISNRKAFANSASKGLAVFEMEEPDKKAVAELDALFNHIIHGNVITTTAQKATV</sequence>
<reference evidence="3" key="1">
    <citation type="journal article" date="2019" name="Int. J. Syst. Evol. Microbiol.">
        <title>The Global Catalogue of Microorganisms (GCM) 10K type strain sequencing project: providing services to taxonomists for standard genome sequencing and annotation.</title>
        <authorList>
            <consortium name="The Broad Institute Genomics Platform"/>
            <consortium name="The Broad Institute Genome Sequencing Center for Infectious Disease"/>
            <person name="Wu L."/>
            <person name="Ma J."/>
        </authorList>
    </citation>
    <scope>NUCLEOTIDE SEQUENCE [LARGE SCALE GENOMIC DNA]</scope>
    <source>
        <strain evidence="3">KCTC 52490</strain>
    </source>
</reference>
<keyword evidence="3" id="KW-1185">Reference proteome</keyword>
<dbReference type="Proteomes" id="UP001597512">
    <property type="component" value="Unassembled WGS sequence"/>
</dbReference>
<dbReference type="EMBL" id="JBHUOM010000022">
    <property type="protein sequence ID" value="MFD2936167.1"/>
    <property type="molecule type" value="Genomic_DNA"/>
</dbReference>
<dbReference type="RefSeq" id="WP_381504730.1">
    <property type="nucleotide sequence ID" value="NZ_JBHUOM010000022.1"/>
</dbReference>
<dbReference type="CDD" id="cd02042">
    <property type="entry name" value="ParAB_family"/>
    <property type="match status" value="1"/>
</dbReference>
<dbReference type="PANTHER" id="PTHR13696:SF96">
    <property type="entry name" value="COBQ_COBB_MIND_PARA NUCLEOTIDE BINDING DOMAIN-CONTAINING PROTEIN"/>
    <property type="match status" value="1"/>
</dbReference>
<dbReference type="SUPFAM" id="SSF52540">
    <property type="entry name" value="P-loop containing nucleoside triphosphate hydrolases"/>
    <property type="match status" value="1"/>
</dbReference>
<dbReference type="InterPro" id="IPR027417">
    <property type="entry name" value="P-loop_NTPase"/>
</dbReference>
<dbReference type="InterPro" id="IPR050678">
    <property type="entry name" value="DNA_Partitioning_ATPase"/>
</dbReference>
<evidence type="ECO:0000259" key="1">
    <source>
        <dbReference type="Pfam" id="PF01656"/>
    </source>
</evidence>
<evidence type="ECO:0000313" key="2">
    <source>
        <dbReference type="EMBL" id="MFD2936167.1"/>
    </source>
</evidence>
<gene>
    <name evidence="2" type="ORF">ACFS25_20455</name>
</gene>
<name>A0ABW6ALQ4_9BACT</name>
<dbReference type="Gene3D" id="3.40.50.300">
    <property type="entry name" value="P-loop containing nucleotide triphosphate hydrolases"/>
    <property type="match status" value="1"/>
</dbReference>
<evidence type="ECO:0000313" key="3">
    <source>
        <dbReference type="Proteomes" id="UP001597512"/>
    </source>
</evidence>
<dbReference type="Pfam" id="PF01656">
    <property type="entry name" value="CbiA"/>
    <property type="match status" value="1"/>
</dbReference>
<protein>
    <submittedName>
        <fullName evidence="2">AAA family ATPase</fullName>
    </submittedName>
</protein>
<feature type="domain" description="CobQ/CobB/MinD/ParA nucleotide binding" evidence="1">
    <location>
        <begin position="3"/>
        <end position="141"/>
    </location>
</feature>